<dbReference type="OrthoDB" id="10263185at2759"/>
<dbReference type="Proteomes" id="UP001067231">
    <property type="component" value="Unassembled WGS sequence"/>
</dbReference>
<dbReference type="Pfam" id="PF03914">
    <property type="entry name" value="CBF"/>
    <property type="match status" value="1"/>
</dbReference>
<dbReference type="PANTHER" id="PTHR12455:SF0">
    <property type="entry name" value="NUCLEOLAR COMPLEX PROTEIN 4 HOMOLOG"/>
    <property type="match status" value="1"/>
</dbReference>
<dbReference type="InterPro" id="IPR027193">
    <property type="entry name" value="Noc4"/>
</dbReference>
<evidence type="ECO:0000259" key="2">
    <source>
        <dbReference type="Pfam" id="PF03914"/>
    </source>
</evidence>
<evidence type="ECO:0000256" key="1">
    <source>
        <dbReference type="ARBA" id="ARBA00007797"/>
    </source>
</evidence>
<organism evidence="3">
    <name type="scientific">Cryptosporidium canis</name>
    <dbReference type="NCBI Taxonomy" id="195482"/>
    <lineage>
        <taxon>Eukaryota</taxon>
        <taxon>Sar</taxon>
        <taxon>Alveolata</taxon>
        <taxon>Apicomplexa</taxon>
        <taxon>Conoidasida</taxon>
        <taxon>Coccidia</taxon>
        <taxon>Eucoccidiorida</taxon>
        <taxon>Eimeriorina</taxon>
        <taxon>Cryptosporidiidae</taxon>
        <taxon>Cryptosporidium</taxon>
    </lineage>
</organism>
<dbReference type="EMBL" id="JAPCXC010000044">
    <property type="protein sequence ID" value="KAJ1608383.1"/>
    <property type="molecule type" value="Genomic_DNA"/>
</dbReference>
<name>A0A9D5HXF6_9CRYT</name>
<accession>A0A9D5HXF6</accession>
<feature type="domain" description="CCAAT-binding factor" evidence="2">
    <location>
        <begin position="386"/>
        <end position="592"/>
    </location>
</feature>
<comment type="caution">
    <text evidence="3">The sequence shown here is derived from an EMBL/GenBank/DDBJ whole genome shotgun (WGS) entry which is preliminary data.</text>
</comment>
<dbReference type="GO" id="GO:0030692">
    <property type="term" value="C:Noc4p-Nop14p complex"/>
    <property type="evidence" value="ECO:0007669"/>
    <property type="project" value="TreeGrafter"/>
</dbReference>
<protein>
    <submittedName>
        <fullName evidence="3">CCAAT-binding factor (CBF)/MAK21 family protein</fullName>
    </submittedName>
</protein>
<evidence type="ECO:0000313" key="3">
    <source>
        <dbReference type="EMBL" id="KAJ1608383.1"/>
    </source>
</evidence>
<dbReference type="AlphaFoldDB" id="A0A9D5HXF6"/>
<dbReference type="InterPro" id="IPR005612">
    <property type="entry name" value="CCAAT-binding_factor"/>
</dbReference>
<proteinExistence type="inferred from homology"/>
<gene>
    <name evidence="3" type="ORF">OJ253_1975</name>
</gene>
<dbReference type="GO" id="GO:0032040">
    <property type="term" value="C:small-subunit processome"/>
    <property type="evidence" value="ECO:0007669"/>
    <property type="project" value="TreeGrafter"/>
</dbReference>
<dbReference type="PANTHER" id="PTHR12455">
    <property type="entry name" value="NUCLEOLAR COMPLEX PROTEIN 4"/>
    <property type="match status" value="1"/>
</dbReference>
<comment type="similarity">
    <text evidence="1">Belongs to the CBF/MAK21 family.</text>
</comment>
<reference evidence="3" key="1">
    <citation type="submission" date="2022-10" db="EMBL/GenBank/DDBJ databases">
        <title>Adaptive evolution leads to modifications in subtelomeric GC content in a zoonotic Cryptosporidium species.</title>
        <authorList>
            <person name="Li J."/>
            <person name="Feng Y."/>
            <person name="Xiao L."/>
        </authorList>
    </citation>
    <scope>NUCLEOTIDE SEQUENCE</scope>
    <source>
        <strain evidence="3">33844</strain>
    </source>
</reference>
<dbReference type="GO" id="GO:0042254">
    <property type="term" value="P:ribosome biogenesis"/>
    <property type="evidence" value="ECO:0007669"/>
    <property type="project" value="InterPro"/>
</dbReference>
<sequence>MTSSIKTFEKLNIASKSSVNVEMVTKALIDLNKQISETKKIAMEPIPTDILNFGDIGCSGMSILEELTPDSYTSGPIFLLKSQVIEFIKLSSVIMDNSSVYLNNIEINTKLAKCISSNRSKLRVLVVKLFMKWLKDDIMIRNYKNMKEKGNYVENGNFPVSLSTFIIRSILTSSIDNDEMSRIILDGRNNTSNDTFIMENMLINEYFNVFKDLRCFFLKNILNLLNKCSDGVSHNILNKTKIDCEANNEKINLMTTISLRLYYILINLEIPNKENELEEINSSGRRQAASVFCSYFEGNKDRISKLDKNYRVVYQKLWLRYINIIITNYDDENRIVPLPVLKDSLEFISEFVIPIISNPLELADLFKACFDGASNKINPMDRLAISVISLNGLFYLIVNSRLSEGSHLQNDSEESISSGYYRRLYEILCPPVFSLKVRTKFLKLLSISLFSPLVPMTVLSCFIKKLIRISLFTSANNTVWIIALVNSLIKKHRNILFPILSLNENDEIYDYVNGILSNTKGELWSYDDDINVYKNSQTWNLMELSMDKSEDFKVNNTNKPNIDCEMGTYLSSNFGLWELYVHNKSVIPVIRHVSNTLTLNASNAHVNHHLHNLNYEELIGLGMEEILVHELSSSNGILHNYSACFNKEKKSTIPYNYFQCNNLSSTYISQVSNKFFTSSDYELFSLI</sequence>